<reference evidence="2 3" key="1">
    <citation type="submission" date="2016-03" db="EMBL/GenBank/DDBJ databases">
        <title>Photobacterium proteolyticum sp. nov. a protease producing bacterium isolated from ocean sediments of Laizhou Bay.</title>
        <authorList>
            <person name="Li Y."/>
        </authorList>
    </citation>
    <scope>NUCLEOTIDE SEQUENCE [LARGE SCALE GENOMIC DNA]</scope>
    <source>
        <strain evidence="2 3">R-40508</strain>
    </source>
</reference>
<evidence type="ECO:0000313" key="3">
    <source>
        <dbReference type="Proteomes" id="UP000078503"/>
    </source>
</evidence>
<dbReference type="Gene3D" id="1.10.1060.10">
    <property type="entry name" value="Alpha-helical ferredoxin"/>
    <property type="match status" value="1"/>
</dbReference>
<accession>A0A178K8K8</accession>
<comment type="caution">
    <text evidence="2">The sequence shown here is derived from an EMBL/GenBank/DDBJ whole genome shotgun (WGS) entry which is preliminary data.</text>
</comment>
<dbReference type="AlphaFoldDB" id="A0A178K8K8"/>
<evidence type="ECO:0000313" key="2">
    <source>
        <dbReference type="EMBL" id="OAN13032.1"/>
    </source>
</evidence>
<dbReference type="InterPro" id="IPR036010">
    <property type="entry name" value="2Fe-2S_ferredoxin-like_sf"/>
</dbReference>
<dbReference type="InterPro" id="IPR001041">
    <property type="entry name" value="2Fe-2S_ferredoxin-type"/>
</dbReference>
<feature type="domain" description="2Fe-2S ferredoxin-type" evidence="1">
    <location>
        <begin position="1"/>
        <end position="77"/>
    </location>
</feature>
<dbReference type="SUPFAM" id="SSF46548">
    <property type="entry name" value="alpha-helical ferredoxin"/>
    <property type="match status" value="2"/>
</dbReference>
<dbReference type="SUPFAM" id="SSF51971">
    <property type="entry name" value="Nucleotide-binding domain"/>
    <property type="match status" value="1"/>
</dbReference>
<dbReference type="PRINTS" id="PR00419">
    <property type="entry name" value="ADXRDTASE"/>
</dbReference>
<dbReference type="Proteomes" id="UP000078503">
    <property type="component" value="Unassembled WGS sequence"/>
</dbReference>
<gene>
    <name evidence="2" type="ORF">A3K86_15305</name>
</gene>
<dbReference type="GO" id="GO:0016491">
    <property type="term" value="F:oxidoreductase activity"/>
    <property type="evidence" value="ECO:0007669"/>
    <property type="project" value="InterPro"/>
</dbReference>
<dbReference type="SUPFAM" id="SSF54292">
    <property type="entry name" value="2Fe-2S ferredoxin-like"/>
    <property type="match status" value="1"/>
</dbReference>
<dbReference type="PANTHER" id="PTHR42783:SF3">
    <property type="entry name" value="GLUTAMATE SYNTHASE [NADPH] SMALL CHAIN-RELATED"/>
    <property type="match status" value="1"/>
</dbReference>
<protein>
    <submittedName>
        <fullName evidence="2">NADPH-dependent glutamate synthase small subunit</fullName>
    </submittedName>
</protein>
<dbReference type="PANTHER" id="PTHR42783">
    <property type="entry name" value="GLUTAMATE SYNTHASE [NADPH] SMALL CHAIN"/>
    <property type="match status" value="1"/>
</dbReference>
<dbReference type="InterPro" id="IPR028261">
    <property type="entry name" value="DPD_II"/>
</dbReference>
<dbReference type="PROSITE" id="PS51085">
    <property type="entry name" value="2FE2S_FER_2"/>
    <property type="match status" value="1"/>
</dbReference>
<dbReference type="STRING" id="858640.A3K86_15305"/>
<sequence>MITITINGKLLEVEDNQTLLSIVRQHHIPLPSLCDSDNDSHGHSCELCDIEVAGIGIKKACQTTAVDGMTVMTESERLSQRRRNTLIRLLSEHKTEFCEPPCQTACPAKVDIQSYLAHIANNDHRKAIEVIKQALPMPLSIGRVCPAFCEAGCRRGLIDEPLAIRQLKRHTADIDMAAFESYVPEKAPDTGKSIAIVGSGPGGLTCGYYLSNKGYDVTVFESMPLAGGWLRYGIPEYRLPKAILDKEIDLMCRNGMAIQTNCTLGSDITLTALSEQYDAVCMAVGASKAVAMNYTGSELKGCYLGVDYLKDFVTDRHFTTGKKVAVIGGGNTAIDCARTAVRAGADTTLIYRRTRTEMPAEAYEIDEAEKEGVKFHFLTNPVENIANEDGWVSEVKMEIMKLGKPDSSGRSRPEPTGEYFTEEYDTVIAAVSQAPDLNFLEDDGIQLALTRWNTIDCNEANMYSGIDNIFGIGDFRRGPATAIEAIADGKTAAEAIDAFLNQGLANMATTSQNAFTLNKDSKQKYIHSTHLTDVTKVMRALAKGQTEQQQEVRFSDAMTHILRLSVPELTLEQRDKSFDEVEKGVTQQAASIEAQRCMACGCEHRNQCALRDYASQCDFTESELIKINRVEA</sequence>
<evidence type="ECO:0000259" key="1">
    <source>
        <dbReference type="PROSITE" id="PS51085"/>
    </source>
</evidence>
<dbReference type="InterPro" id="IPR009051">
    <property type="entry name" value="Helical_ferredxn"/>
</dbReference>
<dbReference type="EMBL" id="LVHF01000029">
    <property type="protein sequence ID" value="OAN13032.1"/>
    <property type="molecule type" value="Genomic_DNA"/>
</dbReference>
<dbReference type="Pfam" id="PF13510">
    <property type="entry name" value="Fer2_4"/>
    <property type="match status" value="1"/>
</dbReference>
<dbReference type="Pfam" id="PF14691">
    <property type="entry name" value="Fer4_20"/>
    <property type="match status" value="1"/>
</dbReference>
<organism evidence="2 3">
    <name type="scientific">Photobacterium jeanii</name>
    <dbReference type="NCBI Taxonomy" id="858640"/>
    <lineage>
        <taxon>Bacteria</taxon>
        <taxon>Pseudomonadati</taxon>
        <taxon>Pseudomonadota</taxon>
        <taxon>Gammaproteobacteria</taxon>
        <taxon>Vibrionales</taxon>
        <taxon>Vibrionaceae</taxon>
        <taxon>Photobacterium</taxon>
    </lineage>
</organism>
<dbReference type="Gene3D" id="3.50.50.60">
    <property type="entry name" value="FAD/NAD(P)-binding domain"/>
    <property type="match status" value="2"/>
</dbReference>
<dbReference type="InterPro" id="IPR036188">
    <property type="entry name" value="FAD/NAD-bd_sf"/>
</dbReference>
<dbReference type="OrthoDB" id="9810782at2"/>
<keyword evidence="3" id="KW-1185">Reference proteome</keyword>
<dbReference type="InterPro" id="IPR023753">
    <property type="entry name" value="FAD/NAD-binding_dom"/>
</dbReference>
<dbReference type="GO" id="GO:0051536">
    <property type="term" value="F:iron-sulfur cluster binding"/>
    <property type="evidence" value="ECO:0007669"/>
    <property type="project" value="InterPro"/>
</dbReference>
<proteinExistence type="predicted"/>
<dbReference type="Pfam" id="PF07992">
    <property type="entry name" value="Pyr_redox_2"/>
    <property type="match status" value="1"/>
</dbReference>
<name>A0A178K8K8_9GAMM</name>